<feature type="domain" description="Transcription regulator BetR N-terminal" evidence="1">
    <location>
        <begin position="7"/>
        <end position="70"/>
    </location>
</feature>
<dbReference type="Proteomes" id="UP000070675">
    <property type="component" value="Unassembled WGS sequence"/>
</dbReference>
<accession>A0A133XPF8</accession>
<comment type="caution">
    <text evidence="2">The sequence shown here is derived from an EMBL/GenBank/DDBJ whole genome shotgun (WGS) entry which is preliminary data.</text>
</comment>
<dbReference type="PATRIC" id="fig|1393034.3.peg.1428"/>
<dbReference type="STRING" id="1393034.HMPREF3192_01466"/>
<dbReference type="InterPro" id="IPR001387">
    <property type="entry name" value="Cro/C1-type_HTH"/>
</dbReference>
<dbReference type="CDD" id="cd00093">
    <property type="entry name" value="HTH_XRE"/>
    <property type="match status" value="1"/>
</dbReference>
<keyword evidence="3" id="KW-1185">Reference proteome</keyword>
<proteinExistence type="predicted"/>
<reference evidence="3" key="1">
    <citation type="submission" date="2016-01" db="EMBL/GenBank/DDBJ databases">
        <authorList>
            <person name="Mitreva M."/>
            <person name="Pepin K.H."/>
            <person name="Mihindukulasuriya K.A."/>
            <person name="Fulton R."/>
            <person name="Fronick C."/>
            <person name="O'Laughlin M."/>
            <person name="Miner T."/>
            <person name="Herter B."/>
            <person name="Rosa B.A."/>
            <person name="Cordes M."/>
            <person name="Tomlinson C."/>
            <person name="Wollam A."/>
            <person name="Palsikar V.B."/>
            <person name="Mardis E.R."/>
            <person name="Wilson R.K."/>
        </authorList>
    </citation>
    <scope>NUCLEOTIDE SEQUENCE [LARGE SCALE GENOMIC DNA]</scope>
    <source>
        <strain evidence="3">DNF00019</strain>
    </source>
</reference>
<gene>
    <name evidence="2" type="ORF">HMPREF3192_01466</name>
</gene>
<dbReference type="InterPro" id="IPR013975">
    <property type="entry name" value="Tscrpt_reg_BetR_N"/>
</dbReference>
<dbReference type="InterPro" id="IPR010982">
    <property type="entry name" value="Lambda_DNA-bd_dom_sf"/>
</dbReference>
<dbReference type="EMBL" id="LSCR01000044">
    <property type="protein sequence ID" value="KXB32829.1"/>
    <property type="molecule type" value="Genomic_DNA"/>
</dbReference>
<dbReference type="Gene3D" id="1.10.260.40">
    <property type="entry name" value="lambda repressor-like DNA-binding domains"/>
    <property type="match status" value="1"/>
</dbReference>
<dbReference type="SUPFAM" id="SSF47413">
    <property type="entry name" value="lambda repressor-like DNA-binding domains"/>
    <property type="match status" value="1"/>
</dbReference>
<evidence type="ECO:0000313" key="3">
    <source>
        <dbReference type="Proteomes" id="UP000070675"/>
    </source>
</evidence>
<dbReference type="AlphaFoldDB" id="A0A133XPF8"/>
<protein>
    <submittedName>
        <fullName evidence="2">Toxin-antitoxin system, antitoxin component domain protein</fullName>
    </submittedName>
</protein>
<organism evidence="2 3">
    <name type="scientific">Atopobium deltae</name>
    <dbReference type="NCBI Taxonomy" id="1393034"/>
    <lineage>
        <taxon>Bacteria</taxon>
        <taxon>Bacillati</taxon>
        <taxon>Actinomycetota</taxon>
        <taxon>Coriobacteriia</taxon>
        <taxon>Coriobacteriales</taxon>
        <taxon>Atopobiaceae</taxon>
        <taxon>Atopobium</taxon>
    </lineage>
</organism>
<dbReference type="Pfam" id="PF08667">
    <property type="entry name" value="BetR"/>
    <property type="match status" value="1"/>
</dbReference>
<name>A0A133XPF8_9ACTN</name>
<evidence type="ECO:0000313" key="2">
    <source>
        <dbReference type="EMBL" id="KXB32829.1"/>
    </source>
</evidence>
<dbReference type="GO" id="GO:0003677">
    <property type="term" value="F:DNA binding"/>
    <property type="evidence" value="ECO:0007669"/>
    <property type="project" value="InterPro"/>
</dbReference>
<dbReference type="OrthoDB" id="9801008at2"/>
<sequence length="75" mass="8287">MKGVEMNEIKKRLGSYLLVNRKTKKEVAQCLGIAPSTLCNKLSGRSDFTLSEGAKLSRLFNCALDDLVDKAPTRN</sequence>
<evidence type="ECO:0000259" key="1">
    <source>
        <dbReference type="Pfam" id="PF08667"/>
    </source>
</evidence>